<protein>
    <recommendedName>
        <fullName evidence="5">F-box domain-containing protein</fullName>
    </recommendedName>
</protein>
<dbReference type="InterPro" id="IPR042627">
    <property type="entry name" value="FBXW2"/>
</dbReference>
<keyword evidence="4" id="KW-1133">Transmembrane helix</keyword>
<feature type="transmembrane region" description="Helical" evidence="4">
    <location>
        <begin position="278"/>
        <end position="301"/>
    </location>
</feature>
<name>A0AAN9DYX3_CROPI</name>
<feature type="region of interest" description="Disordered" evidence="3">
    <location>
        <begin position="197"/>
        <end position="223"/>
    </location>
</feature>
<dbReference type="InterPro" id="IPR036322">
    <property type="entry name" value="WD40_repeat_dom_sf"/>
</dbReference>
<dbReference type="PANTHER" id="PTHR44436">
    <property type="entry name" value="F-BOX/WD REPEAT-CONTAINING PROTEIN 2"/>
    <property type="match status" value="1"/>
</dbReference>
<dbReference type="Proteomes" id="UP001372338">
    <property type="component" value="Unassembled WGS sequence"/>
</dbReference>
<feature type="compositionally biased region" description="Basic and acidic residues" evidence="3">
    <location>
        <begin position="1"/>
        <end position="10"/>
    </location>
</feature>
<dbReference type="Pfam" id="PF00646">
    <property type="entry name" value="F-box"/>
    <property type="match status" value="1"/>
</dbReference>
<keyword evidence="1" id="KW-0853">WD repeat</keyword>
<evidence type="ECO:0000256" key="3">
    <source>
        <dbReference type="SAM" id="MobiDB-lite"/>
    </source>
</evidence>
<dbReference type="SMART" id="SM00256">
    <property type="entry name" value="FBOX"/>
    <property type="match status" value="1"/>
</dbReference>
<feature type="region of interest" description="Disordered" evidence="3">
    <location>
        <begin position="1"/>
        <end position="23"/>
    </location>
</feature>
<comment type="caution">
    <text evidence="6">The sequence shown here is derived from an EMBL/GenBank/DDBJ whole genome shotgun (WGS) entry which is preliminary data.</text>
</comment>
<evidence type="ECO:0000256" key="4">
    <source>
        <dbReference type="SAM" id="Phobius"/>
    </source>
</evidence>
<evidence type="ECO:0000256" key="2">
    <source>
        <dbReference type="ARBA" id="ARBA00022737"/>
    </source>
</evidence>
<dbReference type="SUPFAM" id="SSF81383">
    <property type="entry name" value="F-box domain"/>
    <property type="match status" value="1"/>
</dbReference>
<dbReference type="EMBL" id="JAYWIO010000008">
    <property type="protein sequence ID" value="KAK7243433.1"/>
    <property type="molecule type" value="Genomic_DNA"/>
</dbReference>
<organism evidence="6 7">
    <name type="scientific">Crotalaria pallida</name>
    <name type="common">Smooth rattlebox</name>
    <name type="synonym">Crotalaria striata</name>
    <dbReference type="NCBI Taxonomy" id="3830"/>
    <lineage>
        <taxon>Eukaryota</taxon>
        <taxon>Viridiplantae</taxon>
        <taxon>Streptophyta</taxon>
        <taxon>Embryophyta</taxon>
        <taxon>Tracheophyta</taxon>
        <taxon>Spermatophyta</taxon>
        <taxon>Magnoliopsida</taxon>
        <taxon>eudicotyledons</taxon>
        <taxon>Gunneridae</taxon>
        <taxon>Pentapetalae</taxon>
        <taxon>rosids</taxon>
        <taxon>fabids</taxon>
        <taxon>Fabales</taxon>
        <taxon>Fabaceae</taxon>
        <taxon>Papilionoideae</taxon>
        <taxon>50 kb inversion clade</taxon>
        <taxon>genistoids sensu lato</taxon>
        <taxon>core genistoids</taxon>
        <taxon>Crotalarieae</taxon>
        <taxon>Crotalaria</taxon>
    </lineage>
</organism>
<keyword evidence="4" id="KW-0472">Membrane</keyword>
<dbReference type="PANTHER" id="PTHR44436:SF1">
    <property type="entry name" value="F-BOX_WD REPEAT-CONTAINING PROTEIN 2"/>
    <property type="match status" value="1"/>
</dbReference>
<dbReference type="InterPro" id="IPR001810">
    <property type="entry name" value="F-box_dom"/>
</dbReference>
<dbReference type="SUPFAM" id="SSF50978">
    <property type="entry name" value="WD40 repeat-like"/>
    <property type="match status" value="1"/>
</dbReference>
<dbReference type="Gene3D" id="1.20.1280.50">
    <property type="match status" value="1"/>
</dbReference>
<keyword evidence="4" id="KW-0812">Transmembrane</keyword>
<keyword evidence="2" id="KW-0677">Repeat</keyword>
<dbReference type="AlphaFoldDB" id="A0AAN9DYX3"/>
<reference evidence="6 7" key="1">
    <citation type="submission" date="2024-01" db="EMBL/GenBank/DDBJ databases">
        <title>The genomes of 5 underutilized Papilionoideae crops provide insights into root nodulation and disease resistanc.</title>
        <authorList>
            <person name="Yuan L."/>
        </authorList>
    </citation>
    <scope>NUCLEOTIDE SEQUENCE [LARGE SCALE GENOMIC DNA]</scope>
    <source>
        <strain evidence="6">ZHUSHIDOU_FW_LH</strain>
        <tissue evidence="6">Leaf</tissue>
    </source>
</reference>
<sequence length="396" mass="43916">MSKQCRDFTAAEKTGPVPADQKKKRWASPTTILSLDLDILTMIFAFLDMFDLVRCSVVCKFWNAVVESRSLREFYHKKVKKEDCCEIPEMPLLKSILGGIAMEQHKLALQSGSVYVDQWKGHSSMVSQCRMKMGTLVTGIGDKVIRLWSLDRYKCIEEYAVPDMFALVDFDFDESKCISCYLRRYHCVPLLTAIKPQSATSSPAPPRVATRRRKLTSSSSSSFPDLLLSGWRWLSPPTPLCSLSSGESNTIQQSSNRLPPPSAATGVNHSGLFLAPEFIYIIILSYFLLFCSVWSPSSLYFSSTMTTDSGKSGLFSGTFTPSPAIATAKLMGSSNYVSWSKAVEKWCKAQGPSTGDSSALVFSQIQRGSRGAQYHVPQGYQVPQAQHHVPQGHQVP</sequence>
<evidence type="ECO:0000259" key="5">
    <source>
        <dbReference type="PROSITE" id="PS50181"/>
    </source>
</evidence>
<proteinExistence type="predicted"/>
<feature type="domain" description="F-box" evidence="5">
    <location>
        <begin position="29"/>
        <end position="78"/>
    </location>
</feature>
<evidence type="ECO:0000313" key="6">
    <source>
        <dbReference type="EMBL" id="KAK7243433.1"/>
    </source>
</evidence>
<keyword evidence="7" id="KW-1185">Reference proteome</keyword>
<dbReference type="InterPro" id="IPR036047">
    <property type="entry name" value="F-box-like_dom_sf"/>
</dbReference>
<accession>A0AAN9DYX3</accession>
<gene>
    <name evidence="6" type="ORF">RIF29_38229</name>
</gene>
<dbReference type="PROSITE" id="PS50181">
    <property type="entry name" value="FBOX"/>
    <property type="match status" value="1"/>
</dbReference>
<evidence type="ECO:0000256" key="1">
    <source>
        <dbReference type="ARBA" id="ARBA00022574"/>
    </source>
</evidence>
<evidence type="ECO:0000313" key="7">
    <source>
        <dbReference type="Proteomes" id="UP001372338"/>
    </source>
</evidence>